<dbReference type="EMBL" id="MTKT01003794">
    <property type="protein sequence ID" value="OWM74242.1"/>
    <property type="molecule type" value="Genomic_DNA"/>
</dbReference>
<dbReference type="Proteomes" id="UP000197138">
    <property type="component" value="Unassembled WGS sequence"/>
</dbReference>
<evidence type="ECO:0000313" key="2">
    <source>
        <dbReference type="Proteomes" id="UP000197138"/>
    </source>
</evidence>
<sequence>MNIFPSHTAIIIVFASNTNIMRGSESLDESLSANTTECINKFHRKLLVPTQ</sequence>
<gene>
    <name evidence="1" type="ORF">CDL15_Pgr008556</name>
</gene>
<accession>A0A218WQH8</accession>
<organism evidence="1 2">
    <name type="scientific">Punica granatum</name>
    <name type="common">Pomegranate</name>
    <dbReference type="NCBI Taxonomy" id="22663"/>
    <lineage>
        <taxon>Eukaryota</taxon>
        <taxon>Viridiplantae</taxon>
        <taxon>Streptophyta</taxon>
        <taxon>Embryophyta</taxon>
        <taxon>Tracheophyta</taxon>
        <taxon>Spermatophyta</taxon>
        <taxon>Magnoliopsida</taxon>
        <taxon>eudicotyledons</taxon>
        <taxon>Gunneridae</taxon>
        <taxon>Pentapetalae</taxon>
        <taxon>rosids</taxon>
        <taxon>malvids</taxon>
        <taxon>Myrtales</taxon>
        <taxon>Lythraceae</taxon>
        <taxon>Punica</taxon>
    </lineage>
</organism>
<dbReference type="AlphaFoldDB" id="A0A218WQH8"/>
<proteinExistence type="predicted"/>
<comment type="caution">
    <text evidence="1">The sequence shown here is derived from an EMBL/GenBank/DDBJ whole genome shotgun (WGS) entry which is preliminary data.</text>
</comment>
<protein>
    <submittedName>
        <fullName evidence="1">Uncharacterized protein</fullName>
    </submittedName>
</protein>
<evidence type="ECO:0000313" key="1">
    <source>
        <dbReference type="EMBL" id="OWM74242.1"/>
    </source>
</evidence>
<name>A0A218WQH8_PUNGR</name>
<reference evidence="2" key="1">
    <citation type="journal article" date="2017" name="Plant J.">
        <title>The pomegranate (Punica granatum L.) genome and the genomics of punicalagin biosynthesis.</title>
        <authorList>
            <person name="Qin G."/>
            <person name="Xu C."/>
            <person name="Ming R."/>
            <person name="Tang H."/>
            <person name="Guyot R."/>
            <person name="Kramer E.M."/>
            <person name="Hu Y."/>
            <person name="Yi X."/>
            <person name="Qi Y."/>
            <person name="Xu X."/>
            <person name="Gao Z."/>
            <person name="Pan H."/>
            <person name="Jian J."/>
            <person name="Tian Y."/>
            <person name="Yue Z."/>
            <person name="Xu Y."/>
        </authorList>
    </citation>
    <scope>NUCLEOTIDE SEQUENCE [LARGE SCALE GENOMIC DNA]</scope>
    <source>
        <strain evidence="2">cv. Dabenzi</strain>
    </source>
</reference>